<feature type="chain" id="PRO_5003124143" description="Pherophorin domain-containing protein" evidence="2">
    <location>
        <begin position="20"/>
        <end position="223"/>
    </location>
</feature>
<dbReference type="AlphaFoldDB" id="D8U3V5"/>
<feature type="compositionally biased region" description="Low complexity" evidence="1">
    <location>
        <begin position="31"/>
        <end position="44"/>
    </location>
</feature>
<accession>D8U3V5</accession>
<dbReference type="KEGG" id="vcn:VOLCADRAFT_94082"/>
<reference evidence="3 4" key="1">
    <citation type="journal article" date="2010" name="Science">
        <title>Genomic analysis of organismal complexity in the multicellular green alga Volvox carteri.</title>
        <authorList>
            <person name="Prochnik S.E."/>
            <person name="Umen J."/>
            <person name="Nedelcu A.M."/>
            <person name="Hallmann A."/>
            <person name="Miller S.M."/>
            <person name="Nishii I."/>
            <person name="Ferris P."/>
            <person name="Kuo A."/>
            <person name="Mitros T."/>
            <person name="Fritz-Laylin L.K."/>
            <person name="Hellsten U."/>
            <person name="Chapman J."/>
            <person name="Simakov O."/>
            <person name="Rensing S.A."/>
            <person name="Terry A."/>
            <person name="Pangilinan J."/>
            <person name="Kapitonov V."/>
            <person name="Jurka J."/>
            <person name="Salamov A."/>
            <person name="Shapiro H."/>
            <person name="Schmutz J."/>
            <person name="Grimwood J."/>
            <person name="Lindquist E."/>
            <person name="Lucas S."/>
            <person name="Grigoriev I.V."/>
            <person name="Schmitt R."/>
            <person name="Kirk D."/>
            <person name="Rokhsar D.S."/>
        </authorList>
    </citation>
    <scope>NUCLEOTIDE SEQUENCE [LARGE SCALE GENOMIC DNA]</scope>
    <source>
        <strain evidence="4">f. Nagariensis / Eve</strain>
    </source>
</reference>
<sequence>MPALFLLLVCGTVLHAVGAAASRLPPPSSPPKNKNIPPAALLTRPPLPSPPLSRPSPLPQLPPPPPPPPCKAFEVCAQLTLTVSDQTGNSTKLFLSPADCGAHSTIASRDLTAVLTTSGVNGSTAVRSECATSEGYMFRVCVSAGSAAPDQKQPSEATLRLLAEKWMLNAAIAVKSCTASMPATWSTYAMNTVVTDNSPPSGCLFPRANTRTSNLAITCTSFD</sequence>
<dbReference type="Proteomes" id="UP000001058">
    <property type="component" value="Unassembled WGS sequence"/>
</dbReference>
<evidence type="ECO:0000256" key="2">
    <source>
        <dbReference type="SAM" id="SignalP"/>
    </source>
</evidence>
<protein>
    <recommendedName>
        <fullName evidence="5">Pherophorin domain-containing protein</fullName>
    </recommendedName>
</protein>
<gene>
    <name evidence="3" type="ORF">VOLCADRAFT_94082</name>
</gene>
<name>D8U3V5_VOLCA</name>
<keyword evidence="4" id="KW-1185">Reference proteome</keyword>
<evidence type="ECO:0000256" key="1">
    <source>
        <dbReference type="SAM" id="MobiDB-lite"/>
    </source>
</evidence>
<feature type="region of interest" description="Disordered" evidence="1">
    <location>
        <begin position="22"/>
        <end position="66"/>
    </location>
</feature>
<evidence type="ECO:0000313" key="4">
    <source>
        <dbReference type="Proteomes" id="UP000001058"/>
    </source>
</evidence>
<proteinExistence type="predicted"/>
<dbReference type="InParanoid" id="D8U3V5"/>
<organism evidence="4">
    <name type="scientific">Volvox carteri f. nagariensis</name>
    <dbReference type="NCBI Taxonomy" id="3068"/>
    <lineage>
        <taxon>Eukaryota</taxon>
        <taxon>Viridiplantae</taxon>
        <taxon>Chlorophyta</taxon>
        <taxon>core chlorophytes</taxon>
        <taxon>Chlorophyceae</taxon>
        <taxon>CS clade</taxon>
        <taxon>Chlamydomonadales</taxon>
        <taxon>Volvocaceae</taxon>
        <taxon>Volvox</taxon>
    </lineage>
</organism>
<feature type="compositionally biased region" description="Pro residues" evidence="1">
    <location>
        <begin position="45"/>
        <end position="66"/>
    </location>
</feature>
<evidence type="ECO:0000313" key="3">
    <source>
        <dbReference type="EMBL" id="EFJ45596.1"/>
    </source>
</evidence>
<feature type="signal peptide" evidence="2">
    <location>
        <begin position="1"/>
        <end position="19"/>
    </location>
</feature>
<evidence type="ECO:0008006" key="5">
    <source>
        <dbReference type="Google" id="ProtNLM"/>
    </source>
</evidence>
<dbReference type="GeneID" id="9622304"/>
<dbReference type="RefSeq" id="XP_002953286.1">
    <property type="nucleotide sequence ID" value="XM_002953240.1"/>
</dbReference>
<keyword evidence="2" id="KW-0732">Signal</keyword>
<dbReference type="EMBL" id="GL378356">
    <property type="protein sequence ID" value="EFJ45596.1"/>
    <property type="molecule type" value="Genomic_DNA"/>
</dbReference>